<dbReference type="GO" id="GO:0030335">
    <property type="term" value="P:positive regulation of cell migration"/>
    <property type="evidence" value="ECO:0007669"/>
    <property type="project" value="TreeGrafter"/>
</dbReference>
<dbReference type="InterPro" id="IPR015943">
    <property type="entry name" value="WD40/YVTN_repeat-like_dom_sf"/>
</dbReference>
<evidence type="ECO:0000256" key="5">
    <source>
        <dbReference type="ARBA" id="ARBA00023180"/>
    </source>
</evidence>
<keyword evidence="8" id="KW-1133">Transmembrane helix</keyword>
<feature type="region of interest" description="Disordered" evidence="7">
    <location>
        <begin position="795"/>
        <end position="822"/>
    </location>
</feature>
<reference evidence="10" key="1">
    <citation type="submission" date="2023-06" db="EMBL/GenBank/DDBJ databases">
        <title>Genomic analysis of the entomopathogenic nematode Steinernema hermaphroditum.</title>
        <authorList>
            <person name="Schwarz E.M."/>
            <person name="Heppert J.K."/>
            <person name="Baniya A."/>
            <person name="Schwartz H.T."/>
            <person name="Tan C.-H."/>
            <person name="Antoshechkin I."/>
            <person name="Sternberg P.W."/>
            <person name="Goodrich-Blair H."/>
            <person name="Dillman A.R."/>
        </authorList>
    </citation>
    <scope>NUCLEOTIDE SEQUENCE</scope>
    <source>
        <strain evidence="10">PS9179</strain>
        <tissue evidence="10">Whole animal</tissue>
    </source>
</reference>
<comment type="subcellular location">
    <subcellularLocation>
        <location evidence="1">Membrane</location>
    </subcellularLocation>
</comment>
<keyword evidence="3 8" id="KW-0472">Membrane</keyword>
<dbReference type="InterPro" id="IPR002165">
    <property type="entry name" value="Plexin_repeat"/>
</dbReference>
<evidence type="ECO:0000256" key="4">
    <source>
        <dbReference type="ARBA" id="ARBA00023157"/>
    </source>
</evidence>
<evidence type="ECO:0000313" key="11">
    <source>
        <dbReference type="Proteomes" id="UP001175271"/>
    </source>
</evidence>
<comment type="caution">
    <text evidence="6">Lacks conserved residue(s) required for the propagation of feature annotation.</text>
</comment>
<accession>A0AA39IM72</accession>
<dbReference type="InterPro" id="IPR027231">
    <property type="entry name" value="Semaphorin"/>
</dbReference>
<dbReference type="SUPFAM" id="SSF103575">
    <property type="entry name" value="Plexin repeat"/>
    <property type="match status" value="1"/>
</dbReference>
<dbReference type="SMART" id="SM00630">
    <property type="entry name" value="Sema"/>
    <property type="match status" value="1"/>
</dbReference>
<dbReference type="Gene3D" id="3.30.1680.10">
    <property type="entry name" value="ligand-binding face of the semaphorins, domain 2"/>
    <property type="match status" value="1"/>
</dbReference>
<evidence type="ECO:0000259" key="9">
    <source>
        <dbReference type="PROSITE" id="PS51004"/>
    </source>
</evidence>
<dbReference type="Pfam" id="PF01403">
    <property type="entry name" value="Sema"/>
    <property type="match status" value="1"/>
</dbReference>
<dbReference type="InterPro" id="IPR036352">
    <property type="entry name" value="Semap_dom_sf"/>
</dbReference>
<dbReference type="AlphaFoldDB" id="A0AA39IM72"/>
<dbReference type="GO" id="GO:0007411">
    <property type="term" value="P:axon guidance"/>
    <property type="evidence" value="ECO:0007669"/>
    <property type="project" value="TreeGrafter"/>
</dbReference>
<dbReference type="Gene3D" id="2.130.10.10">
    <property type="entry name" value="YVTN repeat-like/Quinoprotein amine dehydrogenase"/>
    <property type="match status" value="1"/>
</dbReference>
<feature type="domain" description="Sema" evidence="9">
    <location>
        <begin position="219"/>
        <end position="679"/>
    </location>
</feature>
<feature type="compositionally biased region" description="Low complexity" evidence="7">
    <location>
        <begin position="807"/>
        <end position="822"/>
    </location>
</feature>
<evidence type="ECO:0000256" key="8">
    <source>
        <dbReference type="SAM" id="Phobius"/>
    </source>
</evidence>
<dbReference type="GO" id="GO:0030215">
    <property type="term" value="F:semaphorin receptor binding"/>
    <property type="evidence" value="ECO:0007669"/>
    <property type="project" value="InterPro"/>
</dbReference>
<dbReference type="Proteomes" id="UP001175271">
    <property type="component" value="Unassembled WGS sequence"/>
</dbReference>
<keyword evidence="5" id="KW-0325">Glycoprotein</keyword>
<keyword evidence="8" id="KW-0812">Transmembrane</keyword>
<dbReference type="PROSITE" id="PS51004">
    <property type="entry name" value="SEMA"/>
    <property type="match status" value="1"/>
</dbReference>
<dbReference type="GO" id="GO:0071526">
    <property type="term" value="P:semaphorin-plexin signaling pathway"/>
    <property type="evidence" value="ECO:0007669"/>
    <property type="project" value="TreeGrafter"/>
</dbReference>
<feature type="transmembrane region" description="Helical" evidence="8">
    <location>
        <begin position="767"/>
        <end position="789"/>
    </location>
</feature>
<proteinExistence type="predicted"/>
<dbReference type="EMBL" id="JAUCMV010000001">
    <property type="protein sequence ID" value="KAK0425634.1"/>
    <property type="molecule type" value="Genomic_DNA"/>
</dbReference>
<evidence type="ECO:0000256" key="2">
    <source>
        <dbReference type="ARBA" id="ARBA00022902"/>
    </source>
</evidence>
<comment type="caution">
    <text evidence="10">The sequence shown here is derived from an EMBL/GenBank/DDBJ whole genome shotgun (WGS) entry which is preliminary data.</text>
</comment>
<evidence type="ECO:0000256" key="1">
    <source>
        <dbReference type="ARBA" id="ARBA00004370"/>
    </source>
</evidence>
<gene>
    <name evidence="10" type="ORF">QR680_009297</name>
</gene>
<dbReference type="InterPro" id="IPR001627">
    <property type="entry name" value="Semap_dom"/>
</dbReference>
<evidence type="ECO:0000256" key="3">
    <source>
        <dbReference type="ARBA" id="ARBA00023136"/>
    </source>
</evidence>
<protein>
    <recommendedName>
        <fullName evidence="9">Sema domain-containing protein</fullName>
    </recommendedName>
</protein>
<dbReference type="InterPro" id="IPR016201">
    <property type="entry name" value="PSI"/>
</dbReference>
<keyword evidence="11" id="KW-1185">Reference proteome</keyword>
<dbReference type="GO" id="GO:0045499">
    <property type="term" value="F:chemorepellent activity"/>
    <property type="evidence" value="ECO:0007669"/>
    <property type="project" value="TreeGrafter"/>
</dbReference>
<evidence type="ECO:0000256" key="6">
    <source>
        <dbReference type="PROSITE-ProRule" id="PRU00352"/>
    </source>
</evidence>
<name>A0AA39IM72_9BILA</name>
<evidence type="ECO:0000313" key="10">
    <source>
        <dbReference type="EMBL" id="KAK0425634.1"/>
    </source>
</evidence>
<dbReference type="Pfam" id="PF01437">
    <property type="entry name" value="PSI"/>
    <property type="match status" value="1"/>
</dbReference>
<dbReference type="PANTHER" id="PTHR11036">
    <property type="entry name" value="SEMAPHORIN"/>
    <property type="match status" value="1"/>
</dbReference>
<evidence type="ECO:0000256" key="7">
    <source>
        <dbReference type="SAM" id="MobiDB-lite"/>
    </source>
</evidence>
<sequence>MSDPIRCPAGRNANLSIIKELKTVQEFPVPYGFRTQFLLPSITALRDDEVIDKTQSATNAECPSWGFPVENRLMDDAFMKRVMKRCMKAPLCRTARLALSLVIRHGDTRSPPDNRNLSRVRDICSLRITPLDESSRVPTTPLLGVSLRSRLAASRFREIRVAETVVGPSRDLDEQMVRSSPAALRLLMLLLGVVALAGALQTRRPEPQPSFSNVNVRPRQAVDGASMGHRFRGFAKPGSDHFKLLVADGDSLLLGARDAVYNLSVAALEAQHVVNWTSPEPTVVECQMKGKSHEECHNYIRVMLRTRDGAVVCGTNAFAPKCREYEYGPDGAFLLRRQFDGQAVSPYDPRDNATAVFLPETNELLAGTVSDFAGNDPLIYGKQIGSDKSLRTQRDDFKILDTPNFVASFVFGDYVYFWFRETAAEATENDGERRVYARVARVCKYDRGGPRPAQDRWSSFLKARLNCSLPADQPVYFNELQSVSELVFDEARNDAVVFAVFSTPESALRMSAVCSFAMSAVRRVFDHSAFKLQKTSQSTWQPFHKYGHQTGEARPGACVPDSRALRDVSFILRNPLLHDAVQARTQQPLLVEGIERPQLTQIAVLSGVRSVGSSATHTVVFVGTVDGHVLKLVEANSSASSVVVQKTRVFASDVPVVNLIATAHRLVVVSATEVASLPLHHCSQQSSCSGCLRLRDPHCAWDEQNQMCTHHSDWDSGSFVQNVASGFSELCRDPLGAAALDDFPSLEINDVQAASVTRSGAYSFQNVSVNAVVALLFAVVGCVIGYKLAHSRNGREARAHRRHHHSSGGSSSDGGSDYDYGGRARLTRHDSLTAAKLEHVYGAPPRQLGDAVSLVLTLPSGAAGGPQQIVPIVGSISAAGSGTATPKIDRNLSTALGANCTLPRDYKVRKVYL</sequence>
<dbReference type="SMART" id="SM00423">
    <property type="entry name" value="PSI"/>
    <property type="match status" value="1"/>
</dbReference>
<dbReference type="PANTHER" id="PTHR11036:SF127">
    <property type="entry name" value="SEMAPHORIN-1A"/>
    <property type="match status" value="1"/>
</dbReference>
<dbReference type="SUPFAM" id="SSF101912">
    <property type="entry name" value="Sema domain"/>
    <property type="match status" value="1"/>
</dbReference>
<keyword evidence="2" id="KW-0524">Neurogenesis</keyword>
<keyword evidence="4" id="KW-1015">Disulfide bond</keyword>
<dbReference type="GO" id="GO:0005886">
    <property type="term" value="C:plasma membrane"/>
    <property type="evidence" value="ECO:0007669"/>
    <property type="project" value="TreeGrafter"/>
</dbReference>
<organism evidence="10 11">
    <name type="scientific">Steinernema hermaphroditum</name>
    <dbReference type="NCBI Taxonomy" id="289476"/>
    <lineage>
        <taxon>Eukaryota</taxon>
        <taxon>Metazoa</taxon>
        <taxon>Ecdysozoa</taxon>
        <taxon>Nematoda</taxon>
        <taxon>Chromadorea</taxon>
        <taxon>Rhabditida</taxon>
        <taxon>Tylenchina</taxon>
        <taxon>Panagrolaimomorpha</taxon>
        <taxon>Strongyloidoidea</taxon>
        <taxon>Steinernematidae</taxon>
        <taxon>Steinernema</taxon>
    </lineage>
</organism>